<protein>
    <submittedName>
        <fullName evidence="2">Uncharacterized protein</fullName>
    </submittedName>
</protein>
<feature type="region of interest" description="Disordered" evidence="1">
    <location>
        <begin position="26"/>
        <end position="48"/>
    </location>
</feature>
<evidence type="ECO:0000313" key="2">
    <source>
        <dbReference type="EMBL" id="AYJ38014.1"/>
    </source>
</evidence>
<reference evidence="2 3" key="1">
    <citation type="submission" date="2018-10" db="EMBL/GenBank/DDBJ databases">
        <title>Genome seuquencing of Lactobacillus species.</title>
        <authorList>
            <person name="Baek C."/>
            <person name="Yi H."/>
        </authorList>
    </citation>
    <scope>NUCLEOTIDE SEQUENCE [LARGE SCALE GENOMIC DNA]</scope>
    <source>
        <strain evidence="2 3">DSM 10667</strain>
    </source>
</reference>
<dbReference type="Proteomes" id="UP000277896">
    <property type="component" value="Chromosome"/>
</dbReference>
<dbReference type="AlphaFoldDB" id="A0AAD0TMY7"/>
<dbReference type="EMBL" id="CP032744">
    <property type="protein sequence ID" value="AYJ38014.1"/>
    <property type="molecule type" value="Genomic_DNA"/>
</dbReference>
<evidence type="ECO:0000256" key="1">
    <source>
        <dbReference type="SAM" id="MobiDB-lite"/>
    </source>
</evidence>
<sequence>MAWLVEGQHLRRALRLKSVPTTFRQLAEMPGGRPRKHQPNSSTPTRTISSGLKLAAFDFN</sequence>
<proteinExistence type="predicted"/>
<accession>A0AAD0TMY7</accession>
<feature type="compositionally biased region" description="Polar residues" evidence="1">
    <location>
        <begin position="39"/>
        <end position="48"/>
    </location>
</feature>
<organism evidence="2 3">
    <name type="scientific">Lactiplantibacillus paraplantarum</name>
    <dbReference type="NCBI Taxonomy" id="60520"/>
    <lineage>
        <taxon>Bacteria</taxon>
        <taxon>Bacillati</taxon>
        <taxon>Bacillota</taxon>
        <taxon>Bacilli</taxon>
        <taxon>Lactobacillales</taxon>
        <taxon>Lactobacillaceae</taxon>
        <taxon>Lactiplantibacillus</taxon>
    </lineage>
</organism>
<evidence type="ECO:0000313" key="3">
    <source>
        <dbReference type="Proteomes" id="UP000277896"/>
    </source>
</evidence>
<gene>
    <name evidence="2" type="ORF">LP667_03845</name>
</gene>
<name>A0AAD0TMY7_9LACO</name>